<evidence type="ECO:0000256" key="3">
    <source>
        <dbReference type="ARBA" id="ARBA00022722"/>
    </source>
</evidence>
<accession>I5B723</accession>
<dbReference type="Pfam" id="PF02609">
    <property type="entry name" value="Exonuc_VII_S"/>
    <property type="match status" value="1"/>
</dbReference>
<dbReference type="Gene3D" id="1.10.287.1040">
    <property type="entry name" value="Exonuclease VII, small subunit"/>
    <property type="match status" value="1"/>
</dbReference>
<dbReference type="InterPro" id="IPR037004">
    <property type="entry name" value="Exonuc_VII_ssu_sf"/>
</dbReference>
<evidence type="ECO:0000256" key="6">
    <source>
        <dbReference type="HAMAP-Rule" id="MF_00337"/>
    </source>
</evidence>
<keyword evidence="4 6" id="KW-0378">Hydrolase</keyword>
<dbReference type="STRING" id="879212.DespoDRAFT_03528"/>
<sequence length="82" mass="9418">MPGWKKYMAKKTFESALKQLEIIVKEMESGDLTLEKAVKKYEEGIANSRFCLEILDKTEQKITQLTMDADGKPDVSDFKEDL</sequence>
<evidence type="ECO:0000256" key="2">
    <source>
        <dbReference type="ARBA" id="ARBA00022490"/>
    </source>
</evidence>
<dbReference type="Proteomes" id="UP000005778">
    <property type="component" value="Chromosome"/>
</dbReference>
<keyword evidence="2 6" id="KW-0963">Cytoplasm</keyword>
<dbReference type="GO" id="GO:0006308">
    <property type="term" value="P:DNA catabolic process"/>
    <property type="evidence" value="ECO:0007669"/>
    <property type="project" value="UniProtKB-UniRule"/>
</dbReference>
<dbReference type="NCBIfam" id="TIGR01280">
    <property type="entry name" value="xseB"/>
    <property type="match status" value="1"/>
</dbReference>
<dbReference type="SUPFAM" id="SSF116842">
    <property type="entry name" value="XseB-like"/>
    <property type="match status" value="1"/>
</dbReference>
<dbReference type="GO" id="GO:0008855">
    <property type="term" value="F:exodeoxyribonuclease VII activity"/>
    <property type="evidence" value="ECO:0007669"/>
    <property type="project" value="UniProtKB-UniRule"/>
</dbReference>
<dbReference type="HOGENOM" id="CLU_145918_3_4_7"/>
<reference evidence="7 8" key="2">
    <citation type="submission" date="2012-02" db="EMBL/GenBank/DDBJ databases">
        <title>Improved High-Quality Draft sequence of Desulfobacter postgatei 2ac9.</title>
        <authorList>
            <consortium name="US DOE Joint Genome Institute"/>
            <person name="Lucas S."/>
            <person name="Han J."/>
            <person name="Lapidus A."/>
            <person name="Cheng J.-F."/>
            <person name="Goodwin L."/>
            <person name="Pitluck S."/>
            <person name="Peters L."/>
            <person name="Ovchinnikova G."/>
            <person name="Held B."/>
            <person name="Detter J.C."/>
            <person name="Han C."/>
            <person name="Tapia R."/>
            <person name="Land M."/>
            <person name="Hauser L."/>
            <person name="Kyrpides N."/>
            <person name="Ivanova N."/>
            <person name="Pagani I."/>
            <person name="Orellana R."/>
            <person name="Lovley D."/>
            <person name="Woyke T."/>
        </authorList>
    </citation>
    <scope>NUCLEOTIDE SEQUENCE [LARGE SCALE GENOMIC DNA]</scope>
    <source>
        <strain evidence="7 8">2ac9</strain>
    </source>
</reference>
<evidence type="ECO:0000256" key="4">
    <source>
        <dbReference type="ARBA" id="ARBA00022801"/>
    </source>
</evidence>
<dbReference type="EC" id="3.1.11.6" evidence="6"/>
<comment type="similarity">
    <text evidence="1 6">Belongs to the XseB family.</text>
</comment>
<dbReference type="AlphaFoldDB" id="I5B723"/>
<evidence type="ECO:0000256" key="5">
    <source>
        <dbReference type="ARBA" id="ARBA00022839"/>
    </source>
</evidence>
<comment type="subcellular location">
    <subcellularLocation>
        <location evidence="6">Cytoplasm</location>
    </subcellularLocation>
</comment>
<proteinExistence type="inferred from homology"/>
<name>I5B723_9BACT</name>
<dbReference type="EMBL" id="CM001488">
    <property type="protein sequence ID" value="EIM65286.1"/>
    <property type="molecule type" value="Genomic_DNA"/>
</dbReference>
<gene>
    <name evidence="6" type="primary">xseB</name>
    <name evidence="7" type="ORF">DespoDRAFT_03528</name>
</gene>
<dbReference type="InterPro" id="IPR003761">
    <property type="entry name" value="Exonuc_VII_S"/>
</dbReference>
<comment type="catalytic activity">
    <reaction evidence="6">
        <text>Exonucleolytic cleavage in either 5'- to 3'- or 3'- to 5'-direction to yield nucleoside 5'-phosphates.</text>
        <dbReference type="EC" id="3.1.11.6"/>
    </reaction>
</comment>
<comment type="subunit">
    <text evidence="6">Heterooligomer composed of large and small subunits.</text>
</comment>
<keyword evidence="3 6" id="KW-0540">Nuclease</keyword>
<dbReference type="eggNOG" id="COG1722">
    <property type="taxonomic scope" value="Bacteria"/>
</dbReference>
<dbReference type="PANTHER" id="PTHR34137">
    <property type="entry name" value="EXODEOXYRIBONUCLEASE 7 SMALL SUBUNIT"/>
    <property type="match status" value="1"/>
</dbReference>
<organism evidence="7 8">
    <name type="scientific">Desulfobacter postgatei 2ac9</name>
    <dbReference type="NCBI Taxonomy" id="879212"/>
    <lineage>
        <taxon>Bacteria</taxon>
        <taxon>Pseudomonadati</taxon>
        <taxon>Thermodesulfobacteriota</taxon>
        <taxon>Desulfobacteria</taxon>
        <taxon>Desulfobacterales</taxon>
        <taxon>Desulfobacteraceae</taxon>
        <taxon>Desulfobacter</taxon>
    </lineage>
</organism>
<reference evidence="7 8" key="1">
    <citation type="submission" date="2011-09" db="EMBL/GenBank/DDBJ databases">
        <authorList>
            <consortium name="US DOE Joint Genome Institute (JGI-PGF)"/>
            <person name="Lucas S."/>
            <person name="Han J."/>
            <person name="Lapidus A."/>
            <person name="Cheng J.-F."/>
            <person name="Goodwin L."/>
            <person name="Pitluck S."/>
            <person name="Peters L."/>
            <person name="Land M.L."/>
            <person name="Hauser L."/>
            <person name="Orellana R."/>
            <person name="Lovley D."/>
            <person name="Woyke T.J."/>
        </authorList>
    </citation>
    <scope>NUCLEOTIDE SEQUENCE [LARGE SCALE GENOMIC DNA]</scope>
    <source>
        <strain evidence="7 8">2ac9</strain>
    </source>
</reference>
<evidence type="ECO:0000313" key="7">
    <source>
        <dbReference type="EMBL" id="EIM65286.1"/>
    </source>
</evidence>
<dbReference type="PANTHER" id="PTHR34137:SF1">
    <property type="entry name" value="EXODEOXYRIBONUCLEASE 7 SMALL SUBUNIT"/>
    <property type="match status" value="1"/>
</dbReference>
<dbReference type="HAMAP" id="MF_00337">
    <property type="entry name" value="Exonuc_7_S"/>
    <property type="match status" value="1"/>
</dbReference>
<protein>
    <recommendedName>
        <fullName evidence="6">Exodeoxyribonuclease 7 small subunit</fullName>
        <ecNumber evidence="6">3.1.11.6</ecNumber>
    </recommendedName>
    <alternativeName>
        <fullName evidence="6">Exodeoxyribonuclease VII small subunit</fullName>
        <shortName evidence="6">Exonuclease VII small subunit</shortName>
    </alternativeName>
</protein>
<keyword evidence="8" id="KW-1185">Reference proteome</keyword>
<dbReference type="GO" id="GO:0005829">
    <property type="term" value="C:cytosol"/>
    <property type="evidence" value="ECO:0007669"/>
    <property type="project" value="TreeGrafter"/>
</dbReference>
<comment type="function">
    <text evidence="6">Bidirectionally degrades single-stranded DNA into large acid-insoluble oligonucleotides, which are then degraded further into small acid-soluble oligonucleotides.</text>
</comment>
<evidence type="ECO:0000313" key="8">
    <source>
        <dbReference type="Proteomes" id="UP000005778"/>
    </source>
</evidence>
<keyword evidence="5 6" id="KW-0269">Exonuclease</keyword>
<dbReference type="GO" id="GO:0009318">
    <property type="term" value="C:exodeoxyribonuclease VII complex"/>
    <property type="evidence" value="ECO:0007669"/>
    <property type="project" value="UniProtKB-UniRule"/>
</dbReference>
<evidence type="ECO:0000256" key="1">
    <source>
        <dbReference type="ARBA" id="ARBA00009998"/>
    </source>
</evidence>